<feature type="non-terminal residue" evidence="1">
    <location>
        <position position="1"/>
    </location>
</feature>
<name>A0A8D7AEY8_MUSAM</name>
<feature type="non-terminal residue" evidence="1">
    <location>
        <position position="204"/>
    </location>
</feature>
<sequence>LWPSTTASWPLVIEPEEAVGAFADRPGLPSDDGRGLHEGQVAVAPHDQGVVPGRELVLLVKNLGREQHVLHLAKGGLFWPPGAGGAQVEVGGRPQGRPVDGYLAVGAEDCGVLSRLSRVGDLGGPHAQAVGSGDYELAAIGEREGAVDAIAVGVELEAGTLVVEDEVVVTLHDKGGATVAEERSFRHDVLAPWELVPRTSPVRH</sequence>
<organism evidence="1">
    <name type="scientific">Musa acuminata subsp. malaccensis</name>
    <name type="common">Wild banana</name>
    <name type="synonym">Musa malaccensis</name>
    <dbReference type="NCBI Taxonomy" id="214687"/>
    <lineage>
        <taxon>Eukaryota</taxon>
        <taxon>Viridiplantae</taxon>
        <taxon>Streptophyta</taxon>
        <taxon>Embryophyta</taxon>
        <taxon>Tracheophyta</taxon>
        <taxon>Spermatophyta</taxon>
        <taxon>Magnoliopsida</taxon>
        <taxon>Liliopsida</taxon>
        <taxon>Zingiberales</taxon>
        <taxon>Musaceae</taxon>
        <taxon>Musa</taxon>
    </lineage>
</organism>
<proteinExistence type="predicted"/>
<reference evidence="1" key="1">
    <citation type="submission" date="2021-03" db="EMBL/GenBank/DDBJ databases">
        <authorList>
            <consortium name="Genoscope - CEA"/>
            <person name="William W."/>
        </authorList>
    </citation>
    <scope>NUCLEOTIDE SEQUENCE</scope>
    <source>
        <strain evidence="1">Doubled-haploid Pahang</strain>
    </source>
</reference>
<accession>A0A8D7AEY8</accession>
<protein>
    <submittedName>
        <fullName evidence="1">(wild Malaysian banana) hypothetical protein</fullName>
    </submittedName>
</protein>
<dbReference type="AlphaFoldDB" id="A0A8D7AEY8"/>
<evidence type="ECO:0000313" key="1">
    <source>
        <dbReference type="EMBL" id="CAG1848358.1"/>
    </source>
</evidence>
<dbReference type="EMBL" id="HG996471">
    <property type="protein sequence ID" value="CAG1848358.1"/>
    <property type="molecule type" value="Genomic_DNA"/>
</dbReference>
<gene>
    <name evidence="1" type="ORF">GSMUA_181530.1</name>
</gene>